<evidence type="ECO:0000313" key="2">
    <source>
        <dbReference type="EMBL" id="MBA4642183.1"/>
    </source>
</evidence>
<protein>
    <submittedName>
        <fullName evidence="2">Uncharacterized protein</fullName>
    </submittedName>
</protein>
<keyword evidence="1" id="KW-1133">Transmembrane helix</keyword>
<dbReference type="EMBL" id="GISG01127444">
    <property type="protein sequence ID" value="MBA4642183.1"/>
    <property type="molecule type" value="Transcribed_RNA"/>
</dbReference>
<feature type="transmembrane region" description="Helical" evidence="1">
    <location>
        <begin position="45"/>
        <end position="64"/>
    </location>
</feature>
<evidence type="ECO:0000256" key="1">
    <source>
        <dbReference type="SAM" id="Phobius"/>
    </source>
</evidence>
<name>A0A7C9DJS5_OPUST</name>
<sequence length="120" mass="12598">MGVSACIPALARLTRPTFPFRPGLFVINADDSAEEGESTLLRGRLASLVAPFSVLAALLPNFWLKGRALRGFAGGLGIGDFGVSGAIGFVASMALECSCSFLVTRSLSINAHLYSLVHLE</sequence>
<feature type="transmembrane region" description="Helical" evidence="1">
    <location>
        <begin position="76"/>
        <end position="95"/>
    </location>
</feature>
<dbReference type="AlphaFoldDB" id="A0A7C9DJS5"/>
<proteinExistence type="predicted"/>
<accession>A0A7C9DJS5</accession>
<organism evidence="2">
    <name type="scientific">Opuntia streptacantha</name>
    <name type="common">Prickly pear cactus</name>
    <name type="synonym">Opuntia cardona</name>
    <dbReference type="NCBI Taxonomy" id="393608"/>
    <lineage>
        <taxon>Eukaryota</taxon>
        <taxon>Viridiplantae</taxon>
        <taxon>Streptophyta</taxon>
        <taxon>Embryophyta</taxon>
        <taxon>Tracheophyta</taxon>
        <taxon>Spermatophyta</taxon>
        <taxon>Magnoliopsida</taxon>
        <taxon>eudicotyledons</taxon>
        <taxon>Gunneridae</taxon>
        <taxon>Pentapetalae</taxon>
        <taxon>Caryophyllales</taxon>
        <taxon>Cactineae</taxon>
        <taxon>Cactaceae</taxon>
        <taxon>Opuntioideae</taxon>
        <taxon>Opuntia</taxon>
    </lineage>
</organism>
<reference evidence="2" key="1">
    <citation type="journal article" date="2013" name="J. Plant Res.">
        <title>Effect of fungi and light on seed germination of three Opuntia species from semiarid lands of central Mexico.</title>
        <authorList>
            <person name="Delgado-Sanchez P."/>
            <person name="Jimenez-Bremont J.F."/>
            <person name="Guerrero-Gonzalez Mde L."/>
            <person name="Flores J."/>
        </authorList>
    </citation>
    <scope>NUCLEOTIDE SEQUENCE</scope>
    <source>
        <tissue evidence="2">Cladode</tissue>
    </source>
</reference>
<reference evidence="2" key="2">
    <citation type="submission" date="2020-07" db="EMBL/GenBank/DDBJ databases">
        <authorList>
            <person name="Vera ALvarez R."/>
            <person name="Arias-Moreno D.M."/>
            <person name="Jimenez-Jacinto V."/>
            <person name="Jimenez-Bremont J.F."/>
            <person name="Swaminathan K."/>
            <person name="Moose S.P."/>
            <person name="Guerrero-Gonzalez M.L."/>
            <person name="Marino-Ramirez L."/>
            <person name="Landsman D."/>
            <person name="Rodriguez-Kessler M."/>
            <person name="Delgado-Sanchez P."/>
        </authorList>
    </citation>
    <scope>NUCLEOTIDE SEQUENCE</scope>
    <source>
        <tissue evidence="2">Cladode</tissue>
    </source>
</reference>
<keyword evidence="1" id="KW-0472">Membrane</keyword>
<keyword evidence="1" id="KW-0812">Transmembrane</keyword>